<keyword evidence="1" id="KW-0732">Signal</keyword>
<feature type="chain" id="PRO_5018088348" description="Ig-like domain-containing protein" evidence="1">
    <location>
        <begin position="19"/>
        <end position="180"/>
    </location>
</feature>
<reference evidence="2 3" key="1">
    <citation type="journal article" date="2016" name="PLoS ONE">
        <title>A First Insight into the Genome of the Filter-Feeder Mussel Mytilus galloprovincialis.</title>
        <authorList>
            <person name="Murgarella M."/>
            <person name="Puiu D."/>
            <person name="Novoa B."/>
            <person name="Figueras A."/>
            <person name="Posada D."/>
            <person name="Canchaya C."/>
        </authorList>
    </citation>
    <scope>NUCLEOTIDE SEQUENCE [LARGE SCALE GENOMIC DNA]</scope>
    <source>
        <tissue evidence="2">Muscle</tissue>
    </source>
</reference>
<proteinExistence type="predicted"/>
<evidence type="ECO:0000313" key="2">
    <source>
        <dbReference type="EMBL" id="OPL33925.1"/>
    </source>
</evidence>
<dbReference type="SUPFAM" id="SSF48726">
    <property type="entry name" value="Immunoglobulin"/>
    <property type="match status" value="1"/>
</dbReference>
<evidence type="ECO:0008006" key="4">
    <source>
        <dbReference type="Google" id="ProtNLM"/>
    </source>
</evidence>
<gene>
    <name evidence="2" type="ORF">AM593_07580</name>
</gene>
<dbReference type="Proteomes" id="UP000266721">
    <property type="component" value="Unassembled WGS sequence"/>
</dbReference>
<dbReference type="InterPro" id="IPR036179">
    <property type="entry name" value="Ig-like_dom_sf"/>
</dbReference>
<feature type="non-terminal residue" evidence="2">
    <location>
        <position position="180"/>
    </location>
</feature>
<name>A0A3L5TXB9_MYTGA</name>
<comment type="caution">
    <text evidence="2">The sequence shown here is derived from an EMBL/GenBank/DDBJ whole genome shotgun (WGS) entry which is preliminary data.</text>
</comment>
<organism evidence="2 3">
    <name type="scientific">Mytilus galloprovincialis</name>
    <name type="common">Mediterranean mussel</name>
    <dbReference type="NCBI Taxonomy" id="29158"/>
    <lineage>
        <taxon>Eukaryota</taxon>
        <taxon>Metazoa</taxon>
        <taxon>Spiralia</taxon>
        <taxon>Lophotrochozoa</taxon>
        <taxon>Mollusca</taxon>
        <taxon>Bivalvia</taxon>
        <taxon>Autobranchia</taxon>
        <taxon>Pteriomorphia</taxon>
        <taxon>Mytilida</taxon>
        <taxon>Mytiloidea</taxon>
        <taxon>Mytilidae</taxon>
        <taxon>Mytilinae</taxon>
        <taxon>Mytilus</taxon>
    </lineage>
</organism>
<feature type="non-terminal residue" evidence="2">
    <location>
        <position position="1"/>
    </location>
</feature>
<dbReference type="AlphaFoldDB" id="A0A3L5TXB9"/>
<accession>A0A3L5TXB9</accession>
<evidence type="ECO:0000256" key="1">
    <source>
        <dbReference type="SAM" id="SignalP"/>
    </source>
</evidence>
<feature type="signal peptide" evidence="1">
    <location>
        <begin position="1"/>
        <end position="18"/>
    </location>
</feature>
<dbReference type="EMBL" id="KV581143">
    <property type="protein sequence ID" value="OPL33925.1"/>
    <property type="molecule type" value="Genomic_DNA"/>
</dbReference>
<sequence>LNTSAGITLLIRARVTAAILTEPIVFGEDVTFQCLFNGFQSSQPITSIMWIKEPNKVPIANGDINVSTNKTKYTPTLYKADIPNQSDVIFNQTSFEPTQLYIWIQKIYPQPNCTVYYKGDDITRTIKYAVELGITLYSVKMEIVLNECIGSLNISCLIGSRHFTVSNYIQQCCKGKVNGQ</sequence>
<protein>
    <recommendedName>
        <fullName evidence="4">Ig-like domain-containing protein</fullName>
    </recommendedName>
</protein>
<keyword evidence="3" id="KW-1185">Reference proteome</keyword>
<evidence type="ECO:0000313" key="3">
    <source>
        <dbReference type="Proteomes" id="UP000266721"/>
    </source>
</evidence>